<dbReference type="SUPFAM" id="SSF55874">
    <property type="entry name" value="ATPase domain of HSP90 chaperone/DNA topoisomerase II/histidine kinase"/>
    <property type="match status" value="1"/>
</dbReference>
<feature type="transmembrane region" description="Helical" evidence="10">
    <location>
        <begin position="168"/>
        <end position="187"/>
    </location>
</feature>
<dbReference type="Pfam" id="PF07730">
    <property type="entry name" value="HisKA_3"/>
    <property type="match status" value="1"/>
</dbReference>
<evidence type="ECO:0000256" key="8">
    <source>
        <dbReference type="ARBA" id="ARBA00023012"/>
    </source>
</evidence>
<dbReference type="Gene3D" id="1.20.5.1930">
    <property type="match status" value="1"/>
</dbReference>
<dbReference type="GO" id="GO:0016020">
    <property type="term" value="C:membrane"/>
    <property type="evidence" value="ECO:0007669"/>
    <property type="project" value="InterPro"/>
</dbReference>
<dbReference type="RefSeq" id="WP_110500513.1">
    <property type="nucleotide sequence ID" value="NZ_QJVD01000007.1"/>
</dbReference>
<keyword evidence="14" id="KW-1185">Reference proteome</keyword>
<protein>
    <recommendedName>
        <fullName evidence="2">histidine kinase</fullName>
        <ecNumber evidence="2">2.7.13.3</ecNumber>
    </recommendedName>
</protein>
<keyword evidence="10" id="KW-1133">Transmembrane helix</keyword>
<feature type="compositionally biased region" description="Polar residues" evidence="9">
    <location>
        <begin position="446"/>
        <end position="455"/>
    </location>
</feature>
<sequence length="455" mass="46931">MPKVKRGAGQDGTAATAPAASPAPFSTANLWRLKRISWVWLGTAAMCIALLAVGAPLNMSLYQMVLPFGLGMAILHTASLGLTAARPVAGVLVSLVPMVVMPLVSNPVGGAPMPFSVVAMVTQVLVICVAGLRSHWMVPAAGWLLSVGVGVMANYLTMPHGQTQGAQINVVVFAAVSGGLMVAAVVAQQWQHLRAELAAERTVSAEEQSRRRLAEERTRIARELHDVVAHGMSVVVVQATTAAYRHAGLSEELKQEFDDIADNSRRAMTEMRSMLGSLRSSGEGRATAPQPGFADLPGMLASARTAGVTVNDPDLSDVDLDGVGEVIALTAYRIVQEALSNVIRHAPGATVEISFSTVTGRLEVSVVNSPSAIGAVMAQLDRGSHVGQGLIGMRERATIVGGSVFCAPTPDGGFSVVAALPLISVGKGAAGTAAGSTAVGGKTADGKTQNGRIGQ</sequence>
<dbReference type="OrthoDB" id="227596at2"/>
<keyword evidence="6 13" id="KW-0418">Kinase</keyword>
<organism evidence="13 14">
    <name type="scientific">Arthrobacter livingstonensis</name>
    <dbReference type="NCBI Taxonomy" id="670078"/>
    <lineage>
        <taxon>Bacteria</taxon>
        <taxon>Bacillati</taxon>
        <taxon>Actinomycetota</taxon>
        <taxon>Actinomycetes</taxon>
        <taxon>Micrococcales</taxon>
        <taxon>Micrococcaceae</taxon>
        <taxon>Arthrobacter</taxon>
    </lineage>
</organism>
<dbReference type="GO" id="GO:0005524">
    <property type="term" value="F:ATP binding"/>
    <property type="evidence" value="ECO:0007669"/>
    <property type="project" value="UniProtKB-KW"/>
</dbReference>
<comment type="caution">
    <text evidence="13">The sequence shown here is derived from an EMBL/GenBank/DDBJ whole genome shotgun (WGS) entry which is preliminary data.</text>
</comment>
<keyword evidence="7" id="KW-0067">ATP-binding</keyword>
<feature type="region of interest" description="Disordered" evidence="9">
    <location>
        <begin position="433"/>
        <end position="455"/>
    </location>
</feature>
<dbReference type="Gene3D" id="3.30.565.10">
    <property type="entry name" value="Histidine kinase-like ATPase, C-terminal domain"/>
    <property type="match status" value="1"/>
</dbReference>
<feature type="compositionally biased region" description="Low complexity" evidence="9">
    <location>
        <begin position="433"/>
        <end position="442"/>
    </location>
</feature>
<dbReference type="PANTHER" id="PTHR24421">
    <property type="entry name" value="NITRATE/NITRITE SENSOR PROTEIN NARX-RELATED"/>
    <property type="match status" value="1"/>
</dbReference>
<evidence type="ECO:0000256" key="6">
    <source>
        <dbReference type="ARBA" id="ARBA00022777"/>
    </source>
</evidence>
<dbReference type="InterPro" id="IPR003594">
    <property type="entry name" value="HATPase_dom"/>
</dbReference>
<dbReference type="CDD" id="cd16917">
    <property type="entry name" value="HATPase_UhpB-NarQ-NarX-like"/>
    <property type="match status" value="1"/>
</dbReference>
<feature type="domain" description="Histidine kinase/HSP90-like ATPase" evidence="11">
    <location>
        <begin position="331"/>
        <end position="422"/>
    </location>
</feature>
<name>A0A2V5L966_9MICC</name>
<evidence type="ECO:0000256" key="7">
    <source>
        <dbReference type="ARBA" id="ARBA00022840"/>
    </source>
</evidence>
<dbReference type="GO" id="GO:0000155">
    <property type="term" value="F:phosphorelay sensor kinase activity"/>
    <property type="evidence" value="ECO:0007669"/>
    <property type="project" value="InterPro"/>
</dbReference>
<keyword evidence="10" id="KW-0812">Transmembrane</keyword>
<feature type="transmembrane region" description="Helical" evidence="10">
    <location>
        <begin position="88"/>
        <end position="105"/>
    </location>
</feature>
<comment type="catalytic activity">
    <reaction evidence="1">
        <text>ATP + protein L-histidine = ADP + protein N-phospho-L-histidine.</text>
        <dbReference type="EC" id="2.7.13.3"/>
    </reaction>
</comment>
<dbReference type="AlphaFoldDB" id="A0A2V5L966"/>
<keyword evidence="5" id="KW-0547">Nucleotide-binding</keyword>
<dbReference type="EMBL" id="QJVD01000007">
    <property type="protein sequence ID" value="PYI67838.1"/>
    <property type="molecule type" value="Genomic_DNA"/>
</dbReference>
<keyword evidence="10" id="KW-0472">Membrane</keyword>
<evidence type="ECO:0000313" key="14">
    <source>
        <dbReference type="Proteomes" id="UP000247832"/>
    </source>
</evidence>
<feature type="transmembrane region" description="Helical" evidence="10">
    <location>
        <begin position="61"/>
        <end position="81"/>
    </location>
</feature>
<evidence type="ECO:0000256" key="5">
    <source>
        <dbReference type="ARBA" id="ARBA00022741"/>
    </source>
</evidence>
<keyword evidence="8" id="KW-0902">Two-component regulatory system</keyword>
<dbReference type="InterPro" id="IPR050482">
    <property type="entry name" value="Sensor_HK_TwoCompSys"/>
</dbReference>
<gene>
    <name evidence="13" type="ORF">CVV68_08195</name>
</gene>
<accession>A0A2V5L966</accession>
<evidence type="ECO:0000256" key="3">
    <source>
        <dbReference type="ARBA" id="ARBA00022553"/>
    </source>
</evidence>
<evidence type="ECO:0000256" key="4">
    <source>
        <dbReference type="ARBA" id="ARBA00022679"/>
    </source>
</evidence>
<dbReference type="PANTHER" id="PTHR24421:SF10">
    <property type="entry name" value="NITRATE_NITRITE SENSOR PROTEIN NARQ"/>
    <property type="match status" value="1"/>
</dbReference>
<keyword evidence="4" id="KW-0808">Transferase</keyword>
<evidence type="ECO:0000259" key="11">
    <source>
        <dbReference type="Pfam" id="PF02518"/>
    </source>
</evidence>
<proteinExistence type="predicted"/>
<dbReference type="GO" id="GO:0046983">
    <property type="term" value="F:protein dimerization activity"/>
    <property type="evidence" value="ECO:0007669"/>
    <property type="project" value="InterPro"/>
</dbReference>
<evidence type="ECO:0000313" key="13">
    <source>
        <dbReference type="EMBL" id="PYI67838.1"/>
    </source>
</evidence>
<reference evidence="13 14" key="1">
    <citation type="submission" date="2018-05" db="EMBL/GenBank/DDBJ databases">
        <title>Genetic diversity of glacier-inhabiting Cryobacterium bacteria in China and description of Cryobacterium mengkeensis sp. nov. and Arthrobacter glacialis sp. nov.</title>
        <authorList>
            <person name="Liu Q."/>
            <person name="Xin Y.-H."/>
        </authorList>
    </citation>
    <scope>NUCLEOTIDE SEQUENCE [LARGE SCALE GENOMIC DNA]</scope>
    <source>
        <strain evidence="13 14">LI2</strain>
    </source>
</reference>
<feature type="transmembrane region" description="Helical" evidence="10">
    <location>
        <begin position="136"/>
        <end position="156"/>
    </location>
</feature>
<dbReference type="Pfam" id="PF02518">
    <property type="entry name" value="HATPase_c"/>
    <property type="match status" value="1"/>
</dbReference>
<feature type="transmembrane region" description="Helical" evidence="10">
    <location>
        <begin position="36"/>
        <end position="55"/>
    </location>
</feature>
<evidence type="ECO:0000259" key="12">
    <source>
        <dbReference type="Pfam" id="PF07730"/>
    </source>
</evidence>
<evidence type="ECO:0000256" key="9">
    <source>
        <dbReference type="SAM" id="MobiDB-lite"/>
    </source>
</evidence>
<dbReference type="Proteomes" id="UP000247832">
    <property type="component" value="Unassembled WGS sequence"/>
</dbReference>
<feature type="domain" description="Signal transduction histidine kinase subgroup 3 dimerisation and phosphoacceptor" evidence="12">
    <location>
        <begin position="216"/>
        <end position="281"/>
    </location>
</feature>
<dbReference type="InterPro" id="IPR011712">
    <property type="entry name" value="Sig_transdc_His_kin_sub3_dim/P"/>
</dbReference>
<keyword evidence="3" id="KW-0597">Phosphoprotein</keyword>
<evidence type="ECO:0000256" key="10">
    <source>
        <dbReference type="SAM" id="Phobius"/>
    </source>
</evidence>
<dbReference type="InterPro" id="IPR036890">
    <property type="entry name" value="HATPase_C_sf"/>
</dbReference>
<evidence type="ECO:0000256" key="2">
    <source>
        <dbReference type="ARBA" id="ARBA00012438"/>
    </source>
</evidence>
<dbReference type="EC" id="2.7.13.3" evidence="2"/>
<evidence type="ECO:0000256" key="1">
    <source>
        <dbReference type="ARBA" id="ARBA00000085"/>
    </source>
</evidence>
<feature type="region of interest" description="Disordered" evidence="9">
    <location>
        <begin position="1"/>
        <end position="21"/>
    </location>
</feature>